<protein>
    <recommendedName>
        <fullName evidence="3">Nucleotidyl transferase domain-containing protein</fullName>
    </recommendedName>
</protein>
<dbReference type="SUPFAM" id="SSF53448">
    <property type="entry name" value="Nucleotide-diphospho-sugar transferases"/>
    <property type="match status" value="1"/>
</dbReference>
<feature type="domain" description="Nucleotidyl transferase" evidence="3">
    <location>
        <begin position="5"/>
        <end position="238"/>
    </location>
</feature>
<dbReference type="InterPro" id="IPR050065">
    <property type="entry name" value="GlmU-like"/>
</dbReference>
<name>A0ABN6EMP8_9BACT</name>
<keyword evidence="1" id="KW-0808">Transferase</keyword>
<dbReference type="Gene3D" id="3.90.550.10">
    <property type="entry name" value="Spore Coat Polysaccharide Biosynthesis Protein SpsA, Chain A"/>
    <property type="match status" value="1"/>
</dbReference>
<sequence>MNYAIIAAGEGSRLAQEGVNEPKPLVKVQNEHLIDRLIRVFMDNDAEKITIICNNLTTKVSQHLLKLEEDGLNGRPVPLNFIVKTTPSSMHSFFELSKLLDEKPFVMTTVDTIFKAEEFKAYISDFRECINSGYDGLMGVTDYIDDEKPLYVGTDNELNVTGFFDNNENGCKYISGGIYGLNAKSLDTLNDCMERGESRMRNFQRGLIRDGRKLKAFSFSKVMDIDHAEDIVKAEQFLGQYAQVLK</sequence>
<reference evidence="4 5" key="1">
    <citation type="journal article" date="2022" name="Int. J. Syst. Evol. Microbiol.">
        <title>Prevotella herbatica sp. nov., a plant polysaccharide-decomposing anaerobic bacterium isolated from a methanogenic reactor.</title>
        <authorList>
            <person name="Uek A."/>
            <person name="Tonouchi A."/>
            <person name="Kaku N."/>
            <person name="Ueki K."/>
        </authorList>
    </citation>
    <scope>NUCLEOTIDE SEQUENCE [LARGE SCALE GENOMIC DNA]</scope>
    <source>
        <strain evidence="4 5">WR041</strain>
    </source>
</reference>
<dbReference type="Proteomes" id="UP001319045">
    <property type="component" value="Chromosome"/>
</dbReference>
<dbReference type="InterPro" id="IPR029044">
    <property type="entry name" value="Nucleotide-diphossugar_trans"/>
</dbReference>
<evidence type="ECO:0000259" key="3">
    <source>
        <dbReference type="Pfam" id="PF00483"/>
    </source>
</evidence>
<keyword evidence="5" id="KW-1185">Reference proteome</keyword>
<gene>
    <name evidence="4" type="ORF">prwr041_19140</name>
</gene>
<keyword evidence="2" id="KW-0548">Nucleotidyltransferase</keyword>
<dbReference type="Pfam" id="PF00483">
    <property type="entry name" value="NTP_transferase"/>
    <property type="match status" value="1"/>
</dbReference>
<organism evidence="4 5">
    <name type="scientific">Prevotella herbatica</name>
    <dbReference type="NCBI Taxonomy" id="2801997"/>
    <lineage>
        <taxon>Bacteria</taxon>
        <taxon>Pseudomonadati</taxon>
        <taxon>Bacteroidota</taxon>
        <taxon>Bacteroidia</taxon>
        <taxon>Bacteroidales</taxon>
        <taxon>Prevotellaceae</taxon>
        <taxon>Prevotella</taxon>
    </lineage>
</organism>
<dbReference type="EMBL" id="AP024484">
    <property type="protein sequence ID" value="BCS86021.1"/>
    <property type="molecule type" value="Genomic_DNA"/>
</dbReference>
<proteinExistence type="predicted"/>
<dbReference type="RefSeq" id="WP_207153616.1">
    <property type="nucleotide sequence ID" value="NZ_AP024484.1"/>
</dbReference>
<dbReference type="PANTHER" id="PTHR43584:SF8">
    <property type="entry name" value="N-ACETYLMURAMATE ALPHA-1-PHOSPHATE URIDYLYLTRANSFERASE"/>
    <property type="match status" value="1"/>
</dbReference>
<evidence type="ECO:0000313" key="4">
    <source>
        <dbReference type="EMBL" id="BCS86021.1"/>
    </source>
</evidence>
<evidence type="ECO:0000256" key="1">
    <source>
        <dbReference type="ARBA" id="ARBA00022679"/>
    </source>
</evidence>
<accession>A0ABN6EMP8</accession>
<evidence type="ECO:0000256" key="2">
    <source>
        <dbReference type="ARBA" id="ARBA00022695"/>
    </source>
</evidence>
<dbReference type="PANTHER" id="PTHR43584">
    <property type="entry name" value="NUCLEOTIDYL TRANSFERASE"/>
    <property type="match status" value="1"/>
</dbReference>
<dbReference type="InterPro" id="IPR005835">
    <property type="entry name" value="NTP_transferase_dom"/>
</dbReference>
<evidence type="ECO:0000313" key="5">
    <source>
        <dbReference type="Proteomes" id="UP001319045"/>
    </source>
</evidence>